<dbReference type="InterPro" id="IPR029062">
    <property type="entry name" value="Class_I_gatase-like"/>
</dbReference>
<dbReference type="GO" id="GO:0005829">
    <property type="term" value="C:cytosol"/>
    <property type="evidence" value="ECO:0007669"/>
    <property type="project" value="TreeGrafter"/>
</dbReference>
<gene>
    <name evidence="2" type="ORF">N790_03625</name>
</gene>
<dbReference type="Gene3D" id="3.40.50.880">
    <property type="match status" value="1"/>
</dbReference>
<comment type="caution">
    <text evidence="2">The sequence shown here is derived from an EMBL/GenBank/DDBJ whole genome shotgun (WGS) entry which is preliminary data.</text>
</comment>
<dbReference type="STRING" id="1384054.N790_03625"/>
<organism evidence="2 3">
    <name type="scientific">Arenimonas malthae CC-JY-1</name>
    <dbReference type="NCBI Taxonomy" id="1384054"/>
    <lineage>
        <taxon>Bacteria</taxon>
        <taxon>Pseudomonadati</taxon>
        <taxon>Pseudomonadota</taxon>
        <taxon>Gammaproteobacteria</taxon>
        <taxon>Lysobacterales</taxon>
        <taxon>Lysobacteraceae</taxon>
        <taxon>Arenimonas</taxon>
    </lineage>
</organism>
<dbReference type="CDD" id="cd01741">
    <property type="entry name" value="GATase1_1"/>
    <property type="match status" value="1"/>
</dbReference>
<evidence type="ECO:0000313" key="3">
    <source>
        <dbReference type="Proteomes" id="UP000029392"/>
    </source>
</evidence>
<evidence type="ECO:0000313" key="2">
    <source>
        <dbReference type="EMBL" id="KFN52032.1"/>
    </source>
</evidence>
<protein>
    <recommendedName>
        <fullName evidence="1">Glutamine amidotransferase domain-containing protein</fullName>
    </recommendedName>
</protein>
<dbReference type="AlphaFoldDB" id="A0A091BKI9"/>
<dbReference type="InterPro" id="IPR044992">
    <property type="entry name" value="ChyE-like"/>
</dbReference>
<dbReference type="EMBL" id="AVCH01000011">
    <property type="protein sequence ID" value="KFN52032.1"/>
    <property type="molecule type" value="Genomic_DNA"/>
</dbReference>
<accession>A0A091BKI9</accession>
<proteinExistence type="predicted"/>
<dbReference type="eggNOG" id="COG0518">
    <property type="taxonomic scope" value="Bacteria"/>
</dbReference>
<dbReference type="PATRIC" id="fig|1384054.3.peg.291"/>
<dbReference type="InterPro" id="IPR017926">
    <property type="entry name" value="GATASE"/>
</dbReference>
<sequence>MRPMKPFLILETGVPIPSLRRHGSFGHWIRVAAGLHGRQVHQVRVLDGEPLPSASDYAGVLVTGSGAMVTERADWSERSADWLRAAAEAGQPLFGICYGHQLIAHALGGQVDYNPRGREMGTVPVSLHAEAAGDPLFAGLPARFDAHTTHLQTVTAPPPGAQVLAASERDDCQAFRWGEAAWGVQFHPEFSTGMMRGYIHARSEALAKEGTCHASLSKAVRPAPLARRVLRRFIHQAHRRGRQEGTR</sequence>
<name>A0A091BKI9_9GAMM</name>
<dbReference type="PRINTS" id="PR00096">
    <property type="entry name" value="GATASE"/>
</dbReference>
<dbReference type="SUPFAM" id="SSF52317">
    <property type="entry name" value="Class I glutamine amidotransferase-like"/>
    <property type="match status" value="1"/>
</dbReference>
<feature type="domain" description="Glutamine amidotransferase" evidence="1">
    <location>
        <begin position="25"/>
        <end position="195"/>
    </location>
</feature>
<dbReference type="PROSITE" id="PS51273">
    <property type="entry name" value="GATASE_TYPE_1"/>
    <property type="match status" value="1"/>
</dbReference>
<dbReference type="Pfam" id="PF00117">
    <property type="entry name" value="GATase"/>
    <property type="match status" value="1"/>
</dbReference>
<evidence type="ECO:0000259" key="1">
    <source>
        <dbReference type="Pfam" id="PF00117"/>
    </source>
</evidence>
<dbReference type="PANTHER" id="PTHR42695:SF5">
    <property type="entry name" value="GLUTAMINE AMIDOTRANSFERASE YLR126C-RELATED"/>
    <property type="match status" value="1"/>
</dbReference>
<dbReference type="NCBIfam" id="NF006562">
    <property type="entry name" value="PRK09065.1"/>
    <property type="match status" value="1"/>
</dbReference>
<dbReference type="PANTHER" id="PTHR42695">
    <property type="entry name" value="GLUTAMINE AMIDOTRANSFERASE YLR126C-RELATED"/>
    <property type="match status" value="1"/>
</dbReference>
<reference evidence="2 3" key="1">
    <citation type="submission" date="2013-09" db="EMBL/GenBank/DDBJ databases">
        <title>Genome sequencing of Arenimonas malthae.</title>
        <authorList>
            <person name="Chen F."/>
            <person name="Wang G."/>
        </authorList>
    </citation>
    <scope>NUCLEOTIDE SEQUENCE [LARGE SCALE GENOMIC DNA]</scope>
    <source>
        <strain evidence="2 3">CC-JY-1</strain>
    </source>
</reference>
<dbReference type="Proteomes" id="UP000029392">
    <property type="component" value="Unassembled WGS sequence"/>
</dbReference>
<keyword evidence="3" id="KW-1185">Reference proteome</keyword>